<dbReference type="HOGENOM" id="CLU_2559016_0_0_1"/>
<proteinExistence type="predicted"/>
<organism evidence="1 2">
    <name type="scientific">Penicillium oxalicum (strain 114-2 / CGMCC 5302)</name>
    <name type="common">Penicillium decumbens</name>
    <dbReference type="NCBI Taxonomy" id="933388"/>
    <lineage>
        <taxon>Eukaryota</taxon>
        <taxon>Fungi</taxon>
        <taxon>Dikarya</taxon>
        <taxon>Ascomycota</taxon>
        <taxon>Pezizomycotina</taxon>
        <taxon>Eurotiomycetes</taxon>
        <taxon>Eurotiomycetidae</taxon>
        <taxon>Eurotiales</taxon>
        <taxon>Aspergillaceae</taxon>
        <taxon>Penicillium</taxon>
    </lineage>
</organism>
<keyword evidence="2" id="KW-1185">Reference proteome</keyword>
<dbReference type="Proteomes" id="UP000019376">
    <property type="component" value="Unassembled WGS sequence"/>
</dbReference>
<dbReference type="AlphaFoldDB" id="S8B7C3"/>
<evidence type="ECO:0000313" key="2">
    <source>
        <dbReference type="Proteomes" id="UP000019376"/>
    </source>
</evidence>
<gene>
    <name evidence="1" type="ORF">PDE_09787</name>
</gene>
<accession>S8B7C3</accession>
<protein>
    <submittedName>
        <fullName evidence="1">Uncharacterized protein</fullName>
    </submittedName>
</protein>
<sequence>MAIGASGCLKKIARIQMGASRSKHANYGAASELCRSEDVMKGQAEEVVEDDGLCWGAWPDEILSSLLVPRSSCRGTVDSRFD</sequence>
<dbReference type="EMBL" id="KB644415">
    <property type="protein sequence ID" value="EPS34823.1"/>
    <property type="molecule type" value="Genomic_DNA"/>
</dbReference>
<name>S8B7C3_PENO1</name>
<reference evidence="1 2" key="1">
    <citation type="journal article" date="2013" name="PLoS ONE">
        <title>Genomic and secretomic analyses reveal unique features of the lignocellulolytic enzyme system of Penicillium decumbens.</title>
        <authorList>
            <person name="Liu G."/>
            <person name="Zhang L."/>
            <person name="Wei X."/>
            <person name="Zou G."/>
            <person name="Qin Y."/>
            <person name="Ma L."/>
            <person name="Li J."/>
            <person name="Zheng H."/>
            <person name="Wang S."/>
            <person name="Wang C."/>
            <person name="Xun L."/>
            <person name="Zhao G.-P."/>
            <person name="Zhou Z."/>
            <person name="Qu Y."/>
        </authorList>
    </citation>
    <scope>NUCLEOTIDE SEQUENCE [LARGE SCALE GENOMIC DNA]</scope>
    <source>
        <strain evidence="2">114-2 / CGMCC 5302</strain>
    </source>
</reference>
<evidence type="ECO:0000313" key="1">
    <source>
        <dbReference type="EMBL" id="EPS34823.1"/>
    </source>
</evidence>